<comment type="caution">
    <text evidence="3">The sequence shown here is derived from an EMBL/GenBank/DDBJ whole genome shotgun (WGS) entry which is preliminary data.</text>
</comment>
<proteinExistence type="predicted"/>
<keyword evidence="4" id="KW-1185">Reference proteome</keyword>
<gene>
    <name evidence="3" type="ORF">ACFYKX_16035</name>
</gene>
<feature type="transmembrane region" description="Helical" evidence="1">
    <location>
        <begin position="5"/>
        <end position="26"/>
    </location>
</feature>
<organism evidence="3 4">
    <name type="scientific">Cytobacillus spartinae</name>
    <dbReference type="NCBI Taxonomy" id="3299023"/>
    <lineage>
        <taxon>Bacteria</taxon>
        <taxon>Bacillati</taxon>
        <taxon>Bacillota</taxon>
        <taxon>Bacilli</taxon>
        <taxon>Bacillales</taxon>
        <taxon>Bacillaceae</taxon>
        <taxon>Cytobacillus</taxon>
    </lineage>
</organism>
<feature type="domain" description="DUF5658" evidence="2">
    <location>
        <begin position="8"/>
        <end position="96"/>
    </location>
</feature>
<feature type="transmembrane region" description="Helical" evidence="1">
    <location>
        <begin position="46"/>
        <end position="64"/>
    </location>
</feature>
<evidence type="ECO:0000313" key="4">
    <source>
        <dbReference type="Proteomes" id="UP001601059"/>
    </source>
</evidence>
<evidence type="ECO:0000313" key="3">
    <source>
        <dbReference type="EMBL" id="MFE8702108.1"/>
    </source>
</evidence>
<dbReference type="InterPro" id="IPR043717">
    <property type="entry name" value="DUF5658"/>
</dbReference>
<keyword evidence="1" id="KW-1133">Transmembrane helix</keyword>
<dbReference type="Proteomes" id="UP001601059">
    <property type="component" value="Unassembled WGS sequence"/>
</dbReference>
<keyword evidence="1" id="KW-0472">Membrane</keyword>
<keyword evidence="1" id="KW-0812">Transmembrane</keyword>
<feature type="transmembrane region" description="Helical" evidence="1">
    <location>
        <begin position="76"/>
        <end position="95"/>
    </location>
</feature>
<accession>A0ABW6KGX5</accession>
<reference evidence="3 4" key="1">
    <citation type="submission" date="2024-08" db="EMBL/GenBank/DDBJ databases">
        <title>Two novel Cytobacillus novel species.</title>
        <authorList>
            <person name="Liu G."/>
        </authorList>
    </citation>
    <scope>NUCLEOTIDE SEQUENCE [LARGE SCALE GENOMIC DNA]</scope>
    <source>
        <strain evidence="3 4">FJAT-54145</strain>
    </source>
</reference>
<evidence type="ECO:0000256" key="1">
    <source>
        <dbReference type="SAM" id="Phobius"/>
    </source>
</evidence>
<name>A0ABW6KGX5_9BACI</name>
<evidence type="ECO:0000259" key="2">
    <source>
        <dbReference type="Pfam" id="PF18902"/>
    </source>
</evidence>
<sequence>MVIILFFYLGILNIIDAILTFFGLSIQVIEEANPIMNAVYTLDPSLFLIVKISLSLLLFSLIFLKPIQQSQLIKNLSFLSSILYTFICLLHITWLTQL</sequence>
<dbReference type="RefSeq" id="WP_389362072.1">
    <property type="nucleotide sequence ID" value="NZ_JBIACK010000008.1"/>
</dbReference>
<dbReference type="Pfam" id="PF18902">
    <property type="entry name" value="DUF5658"/>
    <property type="match status" value="1"/>
</dbReference>
<protein>
    <submittedName>
        <fullName evidence="3">DUF5658 family protein</fullName>
    </submittedName>
</protein>
<dbReference type="EMBL" id="JBIACK010000008">
    <property type="protein sequence ID" value="MFE8702108.1"/>
    <property type="molecule type" value="Genomic_DNA"/>
</dbReference>